<gene>
    <name evidence="1" type="ORF">FHP25_22885</name>
</gene>
<dbReference type="AlphaFoldDB" id="A0A5C8PGT2"/>
<proteinExistence type="predicted"/>
<dbReference type="Pfam" id="PF14891">
    <property type="entry name" value="Peptidase_M91"/>
    <property type="match status" value="1"/>
</dbReference>
<dbReference type="Proteomes" id="UP000321638">
    <property type="component" value="Unassembled WGS sequence"/>
</dbReference>
<dbReference type="RefSeq" id="WP_147849299.1">
    <property type="nucleotide sequence ID" value="NZ_VDUZ01000028.1"/>
</dbReference>
<evidence type="ECO:0000313" key="2">
    <source>
        <dbReference type="Proteomes" id="UP000321638"/>
    </source>
</evidence>
<organism evidence="1 2">
    <name type="scientific">Vineibacter terrae</name>
    <dbReference type="NCBI Taxonomy" id="2586908"/>
    <lineage>
        <taxon>Bacteria</taxon>
        <taxon>Pseudomonadati</taxon>
        <taxon>Pseudomonadota</taxon>
        <taxon>Alphaproteobacteria</taxon>
        <taxon>Hyphomicrobiales</taxon>
        <taxon>Vineibacter</taxon>
    </lineage>
</organism>
<accession>A0A5C8PGT2</accession>
<dbReference type="EMBL" id="VDUZ01000028">
    <property type="protein sequence ID" value="TXL73043.1"/>
    <property type="molecule type" value="Genomic_DNA"/>
</dbReference>
<sequence length="264" mass="29503">MRTFPPYPITINGSYLGEALRPQIEAARNAHRFEEMRRLLGEMDKRAYQEDKSPNSQWYEKRVSALLAFIRHTVTGRTLLDGLPREPHLWIIPVDSQAAHNKKTFAFADTNPRSGGLKQGVRIKFSPETWAYSAYGQLPNSRPDEVLFHELVHAYRFAKKGLPAPRQAILSDGGTAAPNGTSPEEFLATQMANIYISEKGGHVFTIDYDTSQLGDQAAAEDTLRSFKPYLETLAAFAKDPVAQAVAKIGTSYNPLRDLGRLTRP</sequence>
<comment type="caution">
    <text evidence="1">The sequence shown here is derived from an EMBL/GenBank/DDBJ whole genome shotgun (WGS) entry which is preliminary data.</text>
</comment>
<dbReference type="InterPro" id="IPR028208">
    <property type="entry name" value="Effector_pro_NleD-like"/>
</dbReference>
<name>A0A5C8PGT2_9HYPH</name>
<dbReference type="OrthoDB" id="7375251at2"/>
<protein>
    <submittedName>
        <fullName evidence="1">Uncharacterized protein</fullName>
    </submittedName>
</protein>
<reference evidence="1 2" key="1">
    <citation type="submission" date="2019-06" db="EMBL/GenBank/DDBJ databases">
        <title>New taxonomy in bacterial strain CC-CFT640, isolated from vineyard.</title>
        <authorList>
            <person name="Lin S.-Y."/>
            <person name="Tsai C.-F."/>
            <person name="Young C.-C."/>
        </authorList>
    </citation>
    <scope>NUCLEOTIDE SEQUENCE [LARGE SCALE GENOMIC DNA]</scope>
    <source>
        <strain evidence="1 2">CC-CFT640</strain>
    </source>
</reference>
<evidence type="ECO:0000313" key="1">
    <source>
        <dbReference type="EMBL" id="TXL73043.1"/>
    </source>
</evidence>
<keyword evidence="2" id="KW-1185">Reference proteome</keyword>